<dbReference type="OrthoDB" id="3649979at2759"/>
<feature type="region of interest" description="Disordered" evidence="1">
    <location>
        <begin position="1"/>
        <end position="30"/>
    </location>
</feature>
<dbReference type="AlphaFoldDB" id="A0A9Q8P4L3"/>
<evidence type="ECO:0000313" key="3">
    <source>
        <dbReference type="Proteomes" id="UP000756132"/>
    </source>
</evidence>
<dbReference type="GeneID" id="71979914"/>
<protein>
    <submittedName>
        <fullName evidence="2">Uncharacterized protein</fullName>
    </submittedName>
</protein>
<reference evidence="2" key="1">
    <citation type="submission" date="2021-12" db="EMBL/GenBank/DDBJ databases">
        <authorList>
            <person name="Zaccaron A."/>
            <person name="Stergiopoulos I."/>
        </authorList>
    </citation>
    <scope>NUCLEOTIDE SEQUENCE</scope>
    <source>
        <strain evidence="2">Race5_Kim</strain>
    </source>
</reference>
<dbReference type="Proteomes" id="UP000756132">
    <property type="component" value="Chromosome 1"/>
</dbReference>
<gene>
    <name evidence="2" type="ORF">CLAFUR5_00036</name>
</gene>
<organism evidence="2 3">
    <name type="scientific">Passalora fulva</name>
    <name type="common">Tomato leaf mold</name>
    <name type="synonym">Cladosporium fulvum</name>
    <dbReference type="NCBI Taxonomy" id="5499"/>
    <lineage>
        <taxon>Eukaryota</taxon>
        <taxon>Fungi</taxon>
        <taxon>Dikarya</taxon>
        <taxon>Ascomycota</taxon>
        <taxon>Pezizomycotina</taxon>
        <taxon>Dothideomycetes</taxon>
        <taxon>Dothideomycetidae</taxon>
        <taxon>Mycosphaerellales</taxon>
        <taxon>Mycosphaerellaceae</taxon>
        <taxon>Fulvia</taxon>
    </lineage>
</organism>
<dbReference type="RefSeq" id="XP_047757223.1">
    <property type="nucleotide sequence ID" value="XM_047899184.1"/>
</dbReference>
<dbReference type="KEGG" id="ffu:CLAFUR5_00036"/>
<evidence type="ECO:0000313" key="2">
    <source>
        <dbReference type="EMBL" id="UJO12857.1"/>
    </source>
</evidence>
<reference evidence="2" key="2">
    <citation type="journal article" date="2022" name="Microb. Genom.">
        <title>A chromosome-scale genome assembly of the tomato pathogen Cladosporium fulvum reveals a compartmentalized genome architecture and the presence of a dispensable chromosome.</title>
        <authorList>
            <person name="Zaccaron A.Z."/>
            <person name="Chen L.H."/>
            <person name="Samaras A."/>
            <person name="Stergiopoulos I."/>
        </authorList>
    </citation>
    <scope>NUCLEOTIDE SEQUENCE</scope>
    <source>
        <strain evidence="2">Race5_Kim</strain>
    </source>
</reference>
<proteinExistence type="predicted"/>
<sequence>MQDNTNPSPPPETIHYRNIPPSTGGPFPLSSPIGTRDCQTCVGLFIPISAEKCYVAHINATIRVGGSYTYLHKVQDDEGSRLEEKVLARLKVIASQERWDPQDVDASKVIVVCPRPDAPFVGWYVVNGISAFFGGRVGHEDVVRGCHGFVVDPERGKRYFLPSEGFTLSDSLEEQWVQEVGDRPYRFLVEELKSARDEWAPEVTRW</sequence>
<keyword evidence="3" id="KW-1185">Reference proteome</keyword>
<dbReference type="EMBL" id="CP090163">
    <property type="protein sequence ID" value="UJO12857.1"/>
    <property type="molecule type" value="Genomic_DNA"/>
</dbReference>
<name>A0A9Q8P4L3_PASFU</name>
<accession>A0A9Q8P4L3</accession>
<evidence type="ECO:0000256" key="1">
    <source>
        <dbReference type="SAM" id="MobiDB-lite"/>
    </source>
</evidence>